<evidence type="ECO:0000256" key="1">
    <source>
        <dbReference type="SAM" id="MobiDB-lite"/>
    </source>
</evidence>
<feature type="region of interest" description="Disordered" evidence="1">
    <location>
        <begin position="1"/>
        <end position="31"/>
    </location>
</feature>
<dbReference type="InterPro" id="IPR018759">
    <property type="entry name" value="BBP2_2"/>
</dbReference>
<accession>A0A512J8B4</accession>
<comment type="caution">
    <text evidence="2">The sequence shown here is derived from an EMBL/GenBank/DDBJ whole genome shotgun (WGS) entry which is preliminary data.</text>
</comment>
<evidence type="ECO:0008006" key="6">
    <source>
        <dbReference type="Google" id="ProtNLM"/>
    </source>
</evidence>
<reference evidence="3" key="4">
    <citation type="submission" date="2023-01" db="EMBL/GenBank/DDBJ databases">
        <title>Draft genome sequence of Methylobacterium oxalidis strain NBRC 107715.</title>
        <authorList>
            <person name="Sun Q."/>
            <person name="Mori K."/>
        </authorList>
    </citation>
    <scope>NUCLEOTIDE SEQUENCE</scope>
    <source>
        <strain evidence="3">NBRC 107715</strain>
    </source>
</reference>
<dbReference type="RefSeq" id="WP_373866773.1">
    <property type="nucleotide sequence ID" value="NZ_BJZU01000093.1"/>
</dbReference>
<reference evidence="5" key="2">
    <citation type="journal article" date="2019" name="Int. J. Syst. Evol. Microbiol.">
        <title>The Global Catalogue of Microorganisms (GCM) 10K type strain sequencing project: providing services to taxonomists for standard genome sequencing and annotation.</title>
        <authorList>
            <consortium name="The Broad Institute Genomics Platform"/>
            <consortium name="The Broad Institute Genome Sequencing Center for Infectious Disease"/>
            <person name="Wu L."/>
            <person name="Ma J."/>
        </authorList>
    </citation>
    <scope>NUCLEOTIDE SEQUENCE [LARGE SCALE GENOMIC DNA]</scope>
    <source>
        <strain evidence="5">NBRC 107715</strain>
    </source>
</reference>
<evidence type="ECO:0000313" key="4">
    <source>
        <dbReference type="Proteomes" id="UP000321960"/>
    </source>
</evidence>
<dbReference type="Proteomes" id="UP000321960">
    <property type="component" value="Unassembled WGS sequence"/>
</dbReference>
<evidence type="ECO:0000313" key="5">
    <source>
        <dbReference type="Proteomes" id="UP001156856"/>
    </source>
</evidence>
<name>A0A512J8B4_9HYPH</name>
<reference evidence="3" key="1">
    <citation type="journal article" date="2014" name="Int. J. Syst. Evol. Microbiol.">
        <title>Complete genome of a new Firmicutes species belonging to the dominant human colonic microbiota ('Ruminococcus bicirculans') reveals two chromosomes and a selective capacity to utilize plant glucans.</title>
        <authorList>
            <consortium name="NISC Comparative Sequencing Program"/>
            <person name="Wegmann U."/>
            <person name="Louis P."/>
            <person name="Goesmann A."/>
            <person name="Henrissat B."/>
            <person name="Duncan S.H."/>
            <person name="Flint H.J."/>
        </authorList>
    </citation>
    <scope>NUCLEOTIDE SEQUENCE</scope>
    <source>
        <strain evidence="3">NBRC 107715</strain>
    </source>
</reference>
<sequence>MKRGRPIAGVSRAPGGRLGATAGPSPAGSRLAGSRLAQSCLAGSCLAGSCLAGPSLAGLTLLAATLATLGAAQAQSPNFTAASPVTGQPDNPGAGLQTGQDGLPALRTGRESGRDPGAPRSALGGNAAEGEDSAGSATGRAAPSPGTQARLTGRTAAVTGLEASNRALSTLLRQRAAPPRRIGTATRRITQQATQIPPPALRLTPVVQNAVVGVPLPALSPAFAPILGLQTPGALLANALRRPLATDDAYAPLGIKLGTFTLFPAFTQSLGYDTNPDQTTNGLARGSVALRSEGELNFRSDWSASELAGELRGGYSNFPENDAASRPNGAGAVRLRLDANRDLRVDVEGRFLVDTQRTSSPDLQAAAVSRPIVATYGTALGATQNFNRLQVSLRGSVDRSEFEDARLSNGTVLPQSDRNLNQYGLRLRTAYEISPVITPFVDILADTRVYDLRRDSTGLRRDSDGIGITAGATFALNRFLAGEISAGWQHRTYVDPSLRDIDAPLLNAALVWSASPLTTVRFGAVTGVTETAVQGSSGILTEATTLEVQHDLLRNLSITLGGALLRNEYEGTAIRETGFSATARLDYRFNRWLTFRGSYIYQQIDSTVSGASFKDNTLLFGMRVNP</sequence>
<dbReference type="EMBL" id="BSPK01000018">
    <property type="protein sequence ID" value="GLS62985.1"/>
    <property type="molecule type" value="Genomic_DNA"/>
</dbReference>
<reference evidence="2 4" key="3">
    <citation type="submission" date="2019-07" db="EMBL/GenBank/DDBJ databases">
        <title>Whole genome shotgun sequence of Methylobacterium oxalidis NBRC 107715.</title>
        <authorList>
            <person name="Hosoyama A."/>
            <person name="Uohara A."/>
            <person name="Ohji S."/>
            <person name="Ichikawa N."/>
        </authorList>
    </citation>
    <scope>NUCLEOTIDE SEQUENCE [LARGE SCALE GENOMIC DNA]</scope>
    <source>
        <strain evidence="2 4">NBRC 107715</strain>
    </source>
</reference>
<protein>
    <recommendedName>
        <fullName evidence="6">Outer membrane beta-barrel protein</fullName>
    </recommendedName>
</protein>
<dbReference type="Pfam" id="PF10082">
    <property type="entry name" value="BBP2_2"/>
    <property type="match status" value="1"/>
</dbReference>
<gene>
    <name evidence="3" type="ORF">GCM10007888_13660</name>
    <name evidence="2" type="ORF">MOX02_42430</name>
</gene>
<feature type="compositionally biased region" description="Polar residues" evidence="1">
    <location>
        <begin position="80"/>
        <end position="89"/>
    </location>
</feature>
<dbReference type="EMBL" id="BJZU01000093">
    <property type="protein sequence ID" value="GEP06205.1"/>
    <property type="molecule type" value="Genomic_DNA"/>
</dbReference>
<organism evidence="2 4">
    <name type="scientific">Methylobacterium oxalidis</name>
    <dbReference type="NCBI Taxonomy" id="944322"/>
    <lineage>
        <taxon>Bacteria</taxon>
        <taxon>Pseudomonadati</taxon>
        <taxon>Pseudomonadota</taxon>
        <taxon>Alphaproteobacteria</taxon>
        <taxon>Hyphomicrobiales</taxon>
        <taxon>Methylobacteriaceae</taxon>
        <taxon>Methylobacterium</taxon>
    </lineage>
</organism>
<feature type="region of interest" description="Disordered" evidence="1">
    <location>
        <begin position="80"/>
        <end position="148"/>
    </location>
</feature>
<proteinExistence type="predicted"/>
<dbReference type="Proteomes" id="UP001156856">
    <property type="component" value="Unassembled WGS sequence"/>
</dbReference>
<keyword evidence="5" id="KW-1185">Reference proteome</keyword>
<evidence type="ECO:0000313" key="3">
    <source>
        <dbReference type="EMBL" id="GLS62985.1"/>
    </source>
</evidence>
<dbReference type="AlphaFoldDB" id="A0A512J8B4"/>
<evidence type="ECO:0000313" key="2">
    <source>
        <dbReference type="EMBL" id="GEP06205.1"/>
    </source>
</evidence>
<dbReference type="SUPFAM" id="SSF56935">
    <property type="entry name" value="Porins"/>
    <property type="match status" value="1"/>
</dbReference>